<protein>
    <submittedName>
        <fullName evidence="1">Uncharacterized protein</fullName>
    </submittedName>
</protein>
<accession>A0A5B9Y3E7</accession>
<evidence type="ECO:0000313" key="2">
    <source>
        <dbReference type="Proteomes" id="UP000323144"/>
    </source>
</evidence>
<proteinExistence type="predicted"/>
<reference evidence="1 2" key="1">
    <citation type="submission" date="2019-08" db="EMBL/GenBank/DDBJ databases">
        <title>Complete genome sequence of Spiroplasma chinense CCH (DSM 19755).</title>
        <authorList>
            <person name="Shen H.-Y."/>
            <person name="Lin Y.-C."/>
            <person name="Chou L."/>
            <person name="Kuo C.-H."/>
        </authorList>
    </citation>
    <scope>NUCLEOTIDE SEQUENCE [LARGE SCALE GENOMIC DNA]</scope>
    <source>
        <strain evidence="1 2">CCH</strain>
    </source>
</reference>
<dbReference type="EMBL" id="CP043026">
    <property type="protein sequence ID" value="QEH61658.1"/>
    <property type="molecule type" value="Genomic_DNA"/>
</dbReference>
<dbReference type="Proteomes" id="UP000323144">
    <property type="component" value="Chromosome"/>
</dbReference>
<sequence length="170" mass="20074">MEFNKIEVIVNKLENIEEKVISNFIIVELINLMNKYNNLLKVRNIKVSNTPSEEILQFLDSMFDLVDGNNFLIKNKFDSLEKKSVKETKLTYINLKNLGLGWTDLYKRYNFLITLFKNQKARFLFIEKISELIIGDLNNKSVLKKYLKEFKQIPKDIVESVNVQDTFKLL</sequence>
<name>A0A5B9Y3E7_9MOLU</name>
<dbReference type="AlphaFoldDB" id="A0A5B9Y3E7"/>
<keyword evidence="2" id="KW-1185">Reference proteome</keyword>
<gene>
    <name evidence="1" type="ORF">SCHIN_v1c04610</name>
</gene>
<dbReference type="KEGG" id="schi:SCHIN_v1c04610"/>
<evidence type="ECO:0000313" key="1">
    <source>
        <dbReference type="EMBL" id="QEH61658.1"/>
    </source>
</evidence>
<dbReference type="RefSeq" id="WP_166508049.1">
    <property type="nucleotide sequence ID" value="NZ_CP043026.1"/>
</dbReference>
<organism evidence="1 2">
    <name type="scientific">Spiroplasma chinense</name>
    <dbReference type="NCBI Taxonomy" id="216932"/>
    <lineage>
        <taxon>Bacteria</taxon>
        <taxon>Bacillati</taxon>
        <taxon>Mycoplasmatota</taxon>
        <taxon>Mollicutes</taxon>
        <taxon>Entomoplasmatales</taxon>
        <taxon>Spiroplasmataceae</taxon>
        <taxon>Spiroplasma</taxon>
    </lineage>
</organism>